<gene>
    <name evidence="2" type="ORF">RBU60_11285</name>
</gene>
<evidence type="ECO:0000313" key="3">
    <source>
        <dbReference type="Proteomes" id="UP001230915"/>
    </source>
</evidence>
<evidence type="ECO:0000256" key="1">
    <source>
        <dbReference type="ARBA" id="ARBA00022729"/>
    </source>
</evidence>
<comment type="caution">
    <text evidence="2">The sequence shown here is derived from an EMBL/GenBank/DDBJ whole genome shotgun (WGS) entry which is preliminary data.</text>
</comment>
<dbReference type="Gene3D" id="2.130.10.130">
    <property type="entry name" value="Integrin alpha, N-terminal"/>
    <property type="match status" value="1"/>
</dbReference>
<sequence>MDSNISIQVNDVVVADFDNNNSDDIVIIGQHSIDLYRNNGSGSFSKETILSTSSSSTRVLECLDLATADMDGDGDIDLINGETEGLVIYLNNGNAVFSPHYYSLISEIFFLVHPFDIDNDGDMDVVGRNHAGEVK</sequence>
<name>A0ABU1A397_9FLAO</name>
<dbReference type="Proteomes" id="UP001230915">
    <property type="component" value="Unassembled WGS sequence"/>
</dbReference>
<protein>
    <submittedName>
        <fullName evidence="2">VCBS repeat-containing protein</fullName>
    </submittedName>
</protein>
<keyword evidence="1" id="KW-0732">Signal</keyword>
<dbReference type="SUPFAM" id="SSF69318">
    <property type="entry name" value="Integrin alpha N-terminal domain"/>
    <property type="match status" value="1"/>
</dbReference>
<dbReference type="RefSeq" id="WP_308865155.1">
    <property type="nucleotide sequence ID" value="NZ_JAVHUL010000033.1"/>
</dbReference>
<dbReference type="Pfam" id="PF13517">
    <property type="entry name" value="FG-GAP_3"/>
    <property type="match status" value="1"/>
</dbReference>
<dbReference type="InterPro" id="IPR028994">
    <property type="entry name" value="Integrin_alpha_N"/>
</dbReference>
<accession>A0ABU1A397</accession>
<dbReference type="InterPro" id="IPR013517">
    <property type="entry name" value="FG-GAP"/>
</dbReference>
<organism evidence="2 3">
    <name type="scientific">Mesonia profundi</name>
    <dbReference type="NCBI Taxonomy" id="3070998"/>
    <lineage>
        <taxon>Bacteria</taxon>
        <taxon>Pseudomonadati</taxon>
        <taxon>Bacteroidota</taxon>
        <taxon>Flavobacteriia</taxon>
        <taxon>Flavobacteriales</taxon>
        <taxon>Flavobacteriaceae</taxon>
        <taxon>Mesonia</taxon>
    </lineage>
</organism>
<evidence type="ECO:0000313" key="2">
    <source>
        <dbReference type="EMBL" id="MDQ7918162.1"/>
    </source>
</evidence>
<dbReference type="EMBL" id="JAVHUL010000033">
    <property type="protein sequence ID" value="MDQ7918162.1"/>
    <property type="molecule type" value="Genomic_DNA"/>
</dbReference>
<proteinExistence type="predicted"/>
<dbReference type="PANTHER" id="PTHR44103:SF1">
    <property type="entry name" value="PROPROTEIN CONVERTASE P"/>
    <property type="match status" value="1"/>
</dbReference>
<keyword evidence="3" id="KW-1185">Reference proteome</keyword>
<dbReference type="PANTHER" id="PTHR44103">
    <property type="entry name" value="PROPROTEIN CONVERTASE P"/>
    <property type="match status" value="1"/>
</dbReference>
<reference evidence="2 3" key="1">
    <citation type="submission" date="2023-08" db="EMBL/GenBank/DDBJ databases">
        <title>Mesonia sp. MT50, isolated from deep-sea sediment of the Mariana Trench.</title>
        <authorList>
            <person name="Fu H."/>
        </authorList>
    </citation>
    <scope>NUCLEOTIDE SEQUENCE [LARGE SCALE GENOMIC DNA]</scope>
    <source>
        <strain evidence="2 3">MT50</strain>
    </source>
</reference>